<protein>
    <submittedName>
        <fullName evidence="3">Helix-turn-helix protein</fullName>
    </submittedName>
</protein>
<keyword evidence="1" id="KW-0175">Coiled coil</keyword>
<dbReference type="OrthoDB" id="9815697at2"/>
<gene>
    <name evidence="3" type="ORF">JN12_03902</name>
</gene>
<reference evidence="3 4" key="1">
    <citation type="submission" date="2019-07" db="EMBL/GenBank/DDBJ databases">
        <title>Genomic Encyclopedia of Archaeal and Bacterial Type Strains, Phase II (KMG-II): from individual species to whole genera.</title>
        <authorList>
            <person name="Goeker M."/>
        </authorList>
    </citation>
    <scope>NUCLEOTIDE SEQUENCE [LARGE SCALE GENOMIC DNA]</scope>
    <source>
        <strain evidence="3 4">ATCC BAA-1139</strain>
    </source>
</reference>
<dbReference type="GO" id="GO:0003677">
    <property type="term" value="F:DNA binding"/>
    <property type="evidence" value="ECO:0007669"/>
    <property type="project" value="InterPro"/>
</dbReference>
<proteinExistence type="predicted"/>
<dbReference type="PROSITE" id="PS50943">
    <property type="entry name" value="HTH_CROC1"/>
    <property type="match status" value="1"/>
</dbReference>
<accession>A0A562V5Z8</accession>
<dbReference type="SUPFAM" id="SSF47413">
    <property type="entry name" value="lambda repressor-like DNA-binding domains"/>
    <property type="match status" value="1"/>
</dbReference>
<keyword evidence="4" id="KW-1185">Reference proteome</keyword>
<dbReference type="Proteomes" id="UP000319449">
    <property type="component" value="Unassembled WGS sequence"/>
</dbReference>
<dbReference type="Pfam" id="PF01381">
    <property type="entry name" value="HTH_3"/>
    <property type="match status" value="1"/>
</dbReference>
<dbReference type="InterPro" id="IPR001387">
    <property type="entry name" value="Cro/C1-type_HTH"/>
</dbReference>
<name>A0A562V5Z8_9BACT</name>
<dbReference type="RefSeq" id="WP_145025938.1">
    <property type="nucleotide sequence ID" value="NZ_VLLN01000042.1"/>
</dbReference>
<organism evidence="3 4">
    <name type="scientific">Geobacter argillaceus</name>
    <dbReference type="NCBI Taxonomy" id="345631"/>
    <lineage>
        <taxon>Bacteria</taxon>
        <taxon>Pseudomonadati</taxon>
        <taxon>Thermodesulfobacteriota</taxon>
        <taxon>Desulfuromonadia</taxon>
        <taxon>Geobacterales</taxon>
        <taxon>Geobacteraceae</taxon>
        <taxon>Geobacter</taxon>
    </lineage>
</organism>
<dbReference type="Gene3D" id="1.10.260.40">
    <property type="entry name" value="lambda repressor-like DNA-binding domains"/>
    <property type="match status" value="1"/>
</dbReference>
<comment type="caution">
    <text evidence="3">The sequence shown here is derived from an EMBL/GenBank/DDBJ whole genome shotgun (WGS) entry which is preliminary data.</text>
</comment>
<dbReference type="EMBL" id="VLLN01000042">
    <property type="protein sequence ID" value="TWJ13313.1"/>
    <property type="molecule type" value="Genomic_DNA"/>
</dbReference>
<evidence type="ECO:0000256" key="1">
    <source>
        <dbReference type="SAM" id="Coils"/>
    </source>
</evidence>
<evidence type="ECO:0000259" key="2">
    <source>
        <dbReference type="PROSITE" id="PS50943"/>
    </source>
</evidence>
<dbReference type="InterPro" id="IPR010982">
    <property type="entry name" value="Lambda_DNA-bd_dom_sf"/>
</dbReference>
<evidence type="ECO:0000313" key="4">
    <source>
        <dbReference type="Proteomes" id="UP000319449"/>
    </source>
</evidence>
<feature type="coiled-coil region" evidence="1">
    <location>
        <begin position="102"/>
        <end position="129"/>
    </location>
</feature>
<dbReference type="AlphaFoldDB" id="A0A562V5Z8"/>
<dbReference type="CDD" id="cd00093">
    <property type="entry name" value="HTH_XRE"/>
    <property type="match status" value="1"/>
</dbReference>
<dbReference type="SMART" id="SM00530">
    <property type="entry name" value="HTH_XRE"/>
    <property type="match status" value="1"/>
</dbReference>
<evidence type="ECO:0000313" key="3">
    <source>
        <dbReference type="EMBL" id="TWJ13313.1"/>
    </source>
</evidence>
<sequence length="134" mass="15623">MTKRISRDIARLMGQTLKRMRRERGWTQAELAELTGTHKVYISAMENGRGIGKHMLDRLCEIFEVEEEAFIHQAIPEASQAIDKRPRVTLMILEELETMPEYEQLRLLAEIIEKRMKTLEGQIGQLKGELDVTW</sequence>
<feature type="domain" description="HTH cro/C1-type" evidence="2">
    <location>
        <begin position="17"/>
        <end position="70"/>
    </location>
</feature>